<dbReference type="EMBL" id="AGWY01000015">
    <property type="protein sequence ID" value="EKS32697.1"/>
    <property type="molecule type" value="Genomic_DNA"/>
</dbReference>
<evidence type="ECO:0000259" key="1">
    <source>
        <dbReference type="PROSITE" id="PS51819"/>
    </source>
</evidence>
<dbReference type="AlphaFoldDB" id="K8NQP9"/>
<dbReference type="PATRIC" id="fig|883079.3.peg.3748"/>
<reference evidence="2 3" key="1">
    <citation type="submission" date="2012-04" db="EMBL/GenBank/DDBJ databases">
        <title>The Genome Sequence of Afipia clevelandensis ATCC 49720.</title>
        <authorList>
            <consortium name="The Broad Institute Genome Sequencing Platform"/>
            <person name="Earl A."/>
            <person name="Ward D."/>
            <person name="Feldgarden M."/>
            <person name="Gevers D."/>
            <person name="Huys G."/>
            <person name="Walker B."/>
            <person name="Young S.K."/>
            <person name="Zeng Q."/>
            <person name="Gargeya S."/>
            <person name="Fitzgerald M."/>
            <person name="Haas B."/>
            <person name="Abouelleil A."/>
            <person name="Alvarado L."/>
            <person name="Arachchi H.M."/>
            <person name="Berlin A."/>
            <person name="Chapman S.B."/>
            <person name="Goldberg J."/>
            <person name="Griggs A."/>
            <person name="Gujja S."/>
            <person name="Hansen M."/>
            <person name="Howarth C."/>
            <person name="Imamovic A."/>
            <person name="Larimer J."/>
            <person name="McCowen C."/>
            <person name="Montmayeur A."/>
            <person name="Murphy C."/>
            <person name="Neiman D."/>
            <person name="Pearson M."/>
            <person name="Priest M."/>
            <person name="Roberts A."/>
            <person name="Saif S."/>
            <person name="Shea T."/>
            <person name="Sisk P."/>
            <person name="Sykes S."/>
            <person name="Wortman J."/>
            <person name="Nusbaum C."/>
            <person name="Birren B."/>
        </authorList>
    </citation>
    <scope>NUCLEOTIDE SEQUENCE [LARGE SCALE GENOMIC DNA]</scope>
    <source>
        <strain evidence="2 3">ATCC 49720</strain>
    </source>
</reference>
<accession>K8NQP9</accession>
<dbReference type="InterPro" id="IPR037523">
    <property type="entry name" value="VOC_core"/>
</dbReference>
<dbReference type="Proteomes" id="UP000001095">
    <property type="component" value="Unassembled WGS sequence"/>
</dbReference>
<organism evidence="2 3">
    <name type="scientific">Afipia clevelandensis ATCC 49720</name>
    <dbReference type="NCBI Taxonomy" id="883079"/>
    <lineage>
        <taxon>Bacteria</taxon>
        <taxon>Pseudomonadati</taxon>
        <taxon>Pseudomonadota</taxon>
        <taxon>Alphaproteobacteria</taxon>
        <taxon>Hyphomicrobiales</taxon>
        <taxon>Nitrobacteraceae</taxon>
        <taxon>Afipia</taxon>
    </lineage>
</organism>
<gene>
    <name evidence="2" type="ORF">HMPREF9696_03674</name>
</gene>
<sequence>MEPATNFYTRAFNVAWAHAEATAEQGRQAMLKTSKAFSGFSANDIGKAKEFYGRTLGLDLSEEHGILSLHLGGGADVLIYPKATHTPATFTVLNFPVENVDRAVDELGKRGVRFEIYEDPAFKTDAKGISRNNGGPTIAWFKDPAGNILSVIDAKGMM</sequence>
<comment type="caution">
    <text evidence="2">The sequence shown here is derived from an EMBL/GenBank/DDBJ whole genome shotgun (WGS) entry which is preliminary data.</text>
</comment>
<dbReference type="Gene3D" id="3.10.180.10">
    <property type="entry name" value="2,3-Dihydroxybiphenyl 1,2-Dioxygenase, domain 1"/>
    <property type="match status" value="1"/>
</dbReference>
<protein>
    <recommendedName>
        <fullName evidence="1">VOC domain-containing protein</fullName>
    </recommendedName>
</protein>
<dbReference type="SUPFAM" id="SSF54593">
    <property type="entry name" value="Glyoxalase/Bleomycin resistance protein/Dihydroxybiphenyl dioxygenase"/>
    <property type="match status" value="1"/>
</dbReference>
<keyword evidence="3" id="KW-1185">Reference proteome</keyword>
<dbReference type="Pfam" id="PF00903">
    <property type="entry name" value="Glyoxalase"/>
    <property type="match status" value="1"/>
</dbReference>
<feature type="domain" description="VOC" evidence="1">
    <location>
        <begin position="34"/>
        <end position="154"/>
    </location>
</feature>
<proteinExistence type="predicted"/>
<dbReference type="InterPro" id="IPR004360">
    <property type="entry name" value="Glyas_Fos-R_dOase_dom"/>
</dbReference>
<name>K8NQP9_9BRAD</name>
<evidence type="ECO:0000313" key="2">
    <source>
        <dbReference type="EMBL" id="EKS32697.1"/>
    </source>
</evidence>
<evidence type="ECO:0000313" key="3">
    <source>
        <dbReference type="Proteomes" id="UP000001095"/>
    </source>
</evidence>
<dbReference type="HOGENOM" id="CLU_131565_1_0_5"/>
<dbReference type="PROSITE" id="PS51819">
    <property type="entry name" value="VOC"/>
    <property type="match status" value="1"/>
</dbReference>
<dbReference type="InterPro" id="IPR029068">
    <property type="entry name" value="Glyas_Bleomycin-R_OHBP_Dase"/>
</dbReference>